<proteinExistence type="predicted"/>
<name>A0A081NMW8_9GAMM</name>
<sequence>MRKEHLIALAFGFGILAVAAGLYLMQPVDEPLQEETISELVETPVEPESDIIELEEDQDFLMQSGEVTRIIIDDQDEEAEDISGILSEKVLINDEVVDQSELDELNQ</sequence>
<protein>
    <submittedName>
        <fullName evidence="1">Uncharacterized protein</fullName>
    </submittedName>
</protein>
<organism evidence="1 2">
    <name type="scientific">Endozoicomonas numazuensis</name>
    <dbReference type="NCBI Taxonomy" id="1137799"/>
    <lineage>
        <taxon>Bacteria</taxon>
        <taxon>Pseudomonadati</taxon>
        <taxon>Pseudomonadota</taxon>
        <taxon>Gammaproteobacteria</taxon>
        <taxon>Oceanospirillales</taxon>
        <taxon>Endozoicomonadaceae</taxon>
        <taxon>Endozoicomonas</taxon>
    </lineage>
</organism>
<evidence type="ECO:0000313" key="2">
    <source>
        <dbReference type="Proteomes" id="UP000028073"/>
    </source>
</evidence>
<gene>
    <name evidence="1" type="ORF">GZ78_07980</name>
</gene>
<comment type="caution">
    <text evidence="1">The sequence shown here is derived from an EMBL/GenBank/DDBJ whole genome shotgun (WGS) entry which is preliminary data.</text>
</comment>
<accession>A0A081NMW8</accession>
<dbReference type="OrthoDB" id="9853591at2"/>
<dbReference type="EMBL" id="JOKH01000001">
    <property type="protein sequence ID" value="KEQ19791.1"/>
    <property type="molecule type" value="Genomic_DNA"/>
</dbReference>
<dbReference type="Proteomes" id="UP000028073">
    <property type="component" value="Unassembled WGS sequence"/>
</dbReference>
<reference evidence="1 2" key="1">
    <citation type="submission" date="2014-06" db="EMBL/GenBank/DDBJ databases">
        <title>Whole Genome Sequences of Three Symbiotic Endozoicomonas Bacteria.</title>
        <authorList>
            <person name="Neave M.J."/>
            <person name="Apprill A."/>
            <person name="Voolstra C.R."/>
        </authorList>
    </citation>
    <scope>NUCLEOTIDE SEQUENCE [LARGE SCALE GENOMIC DNA]</scope>
    <source>
        <strain evidence="1 2">DSM 25634</strain>
    </source>
</reference>
<dbReference type="AlphaFoldDB" id="A0A081NMW8"/>
<evidence type="ECO:0000313" key="1">
    <source>
        <dbReference type="EMBL" id="KEQ19791.1"/>
    </source>
</evidence>
<keyword evidence="2" id="KW-1185">Reference proteome</keyword>
<dbReference type="RefSeq" id="WP_034833843.1">
    <property type="nucleotide sequence ID" value="NZ_JOKH01000001.1"/>
</dbReference>